<reference evidence="5 6" key="1">
    <citation type="journal article" date="2018" name="Front. Plant Sci.">
        <title>Red Clover (Trifolium pratense) and Zigzag Clover (T. medium) - A Picture of Genomic Similarities and Differences.</title>
        <authorList>
            <person name="Dluhosova J."/>
            <person name="Istvanek J."/>
            <person name="Nedelnik J."/>
            <person name="Repkova J."/>
        </authorList>
    </citation>
    <scope>NUCLEOTIDE SEQUENCE [LARGE SCALE GENOMIC DNA]</scope>
    <source>
        <strain evidence="6">cv. 10/8</strain>
        <tissue evidence="5">Leaf</tissue>
    </source>
</reference>
<dbReference type="Gene3D" id="3.30.710.10">
    <property type="entry name" value="Potassium Channel Kv1.1, Chain A"/>
    <property type="match status" value="1"/>
</dbReference>
<dbReference type="GO" id="GO:0009867">
    <property type="term" value="P:jasmonic acid mediated signaling pathway"/>
    <property type="evidence" value="ECO:0007669"/>
    <property type="project" value="UniProtKB-ARBA"/>
</dbReference>
<dbReference type="AlphaFoldDB" id="A0A392TBM8"/>
<dbReference type="Pfam" id="PF03931">
    <property type="entry name" value="Skp1_POZ"/>
    <property type="match status" value="1"/>
</dbReference>
<feature type="non-terminal residue" evidence="5">
    <location>
        <position position="62"/>
    </location>
</feature>
<evidence type="ECO:0000259" key="4">
    <source>
        <dbReference type="Pfam" id="PF03931"/>
    </source>
</evidence>
<dbReference type="Proteomes" id="UP000265520">
    <property type="component" value="Unassembled WGS sequence"/>
</dbReference>
<comment type="similarity">
    <text evidence="2">Belongs to the SKP1 family.</text>
</comment>
<dbReference type="InterPro" id="IPR001232">
    <property type="entry name" value="SKP1-like"/>
</dbReference>
<keyword evidence="6" id="KW-1185">Reference proteome</keyword>
<evidence type="ECO:0000256" key="1">
    <source>
        <dbReference type="ARBA" id="ARBA00004906"/>
    </source>
</evidence>
<organism evidence="5 6">
    <name type="scientific">Trifolium medium</name>
    <dbReference type="NCBI Taxonomy" id="97028"/>
    <lineage>
        <taxon>Eukaryota</taxon>
        <taxon>Viridiplantae</taxon>
        <taxon>Streptophyta</taxon>
        <taxon>Embryophyta</taxon>
        <taxon>Tracheophyta</taxon>
        <taxon>Spermatophyta</taxon>
        <taxon>Magnoliopsida</taxon>
        <taxon>eudicotyledons</taxon>
        <taxon>Gunneridae</taxon>
        <taxon>Pentapetalae</taxon>
        <taxon>rosids</taxon>
        <taxon>fabids</taxon>
        <taxon>Fabales</taxon>
        <taxon>Fabaceae</taxon>
        <taxon>Papilionoideae</taxon>
        <taxon>50 kb inversion clade</taxon>
        <taxon>NPAAA clade</taxon>
        <taxon>Hologalegina</taxon>
        <taxon>IRL clade</taxon>
        <taxon>Trifolieae</taxon>
        <taxon>Trifolium</taxon>
    </lineage>
</organism>
<dbReference type="SUPFAM" id="SSF54695">
    <property type="entry name" value="POZ domain"/>
    <property type="match status" value="1"/>
</dbReference>
<dbReference type="InterPro" id="IPR011333">
    <property type="entry name" value="SKP1/BTB/POZ_sf"/>
</dbReference>
<dbReference type="InterPro" id="IPR016073">
    <property type="entry name" value="Skp1_comp_POZ"/>
</dbReference>
<comment type="caution">
    <text evidence="5">The sequence shown here is derived from an EMBL/GenBank/DDBJ whole genome shotgun (WGS) entry which is preliminary data.</text>
</comment>
<sequence>MASTSEKKITLKSCDGETFEVELTVALELQTIKNLIEDNCADSTGIPIPNVTGTILAKIIEY</sequence>
<name>A0A392TBM8_9FABA</name>
<dbReference type="InterPro" id="IPR016897">
    <property type="entry name" value="SKP1"/>
</dbReference>
<evidence type="ECO:0000313" key="5">
    <source>
        <dbReference type="EMBL" id="MCI57837.1"/>
    </source>
</evidence>
<comment type="pathway">
    <text evidence="1">Protein modification; protein ubiquitination.</text>
</comment>
<keyword evidence="3" id="KW-0833">Ubl conjugation pathway</keyword>
<dbReference type="PANTHER" id="PTHR11165">
    <property type="entry name" value="SKP1"/>
    <property type="match status" value="1"/>
</dbReference>
<dbReference type="GO" id="GO:0006511">
    <property type="term" value="P:ubiquitin-dependent protein catabolic process"/>
    <property type="evidence" value="ECO:0007669"/>
    <property type="project" value="InterPro"/>
</dbReference>
<feature type="domain" description="SKP1 component POZ" evidence="4">
    <location>
        <begin position="7"/>
        <end position="62"/>
    </location>
</feature>
<dbReference type="UniPathway" id="UPA00143"/>
<dbReference type="EMBL" id="LXQA010535976">
    <property type="protein sequence ID" value="MCI57837.1"/>
    <property type="molecule type" value="Genomic_DNA"/>
</dbReference>
<evidence type="ECO:0000313" key="6">
    <source>
        <dbReference type="Proteomes" id="UP000265520"/>
    </source>
</evidence>
<proteinExistence type="inferred from homology"/>
<accession>A0A392TBM8</accession>
<dbReference type="GO" id="GO:0016567">
    <property type="term" value="P:protein ubiquitination"/>
    <property type="evidence" value="ECO:0007669"/>
    <property type="project" value="UniProtKB-UniPathway"/>
</dbReference>
<protein>
    <submittedName>
        <fullName evidence="5">SKP1-like protein</fullName>
    </submittedName>
</protein>
<dbReference type="SMART" id="SM00512">
    <property type="entry name" value="Skp1"/>
    <property type="match status" value="1"/>
</dbReference>
<evidence type="ECO:0000256" key="2">
    <source>
        <dbReference type="ARBA" id="ARBA00009993"/>
    </source>
</evidence>
<evidence type="ECO:0000256" key="3">
    <source>
        <dbReference type="ARBA" id="ARBA00022786"/>
    </source>
</evidence>